<dbReference type="STRING" id="105785.A0A2J7R4W8"/>
<dbReference type="Pfam" id="PF00201">
    <property type="entry name" value="UDPGT"/>
    <property type="match status" value="1"/>
</dbReference>
<dbReference type="OrthoDB" id="5835829at2759"/>
<evidence type="ECO:0000313" key="7">
    <source>
        <dbReference type="Proteomes" id="UP000235965"/>
    </source>
</evidence>
<keyword evidence="5" id="KW-0812">Transmembrane</keyword>
<comment type="subcellular location">
    <subcellularLocation>
        <location evidence="5">Membrane</location>
        <topology evidence="5">Single-pass membrane protein</topology>
    </subcellularLocation>
</comment>
<accession>A0A2J7R4W8</accession>
<dbReference type="FunFam" id="3.40.50.2000:FF:000144">
    <property type="entry name" value="UDP-glucuronosyltransferase"/>
    <property type="match status" value="1"/>
</dbReference>
<dbReference type="Gene3D" id="3.40.50.2000">
    <property type="entry name" value="Glycogen Phosphorylase B"/>
    <property type="match status" value="1"/>
</dbReference>
<keyword evidence="7" id="KW-1185">Reference proteome</keyword>
<sequence>MNFGAIIYLKPIIALLFFVNLTDSFKILGVFTHIGKSHFDVFEPYLEQLAARGHQLTVISHFPQKHPIPNYKDIDLRGTTIVKETINILSYTVIPQMGHISAALILSQWGTEACEKTLEHPSVQELIKSDEKFDLLVSEMFNTDCFLAFAHKFKIPIIGFSSCVFMPWTPGRVGNPDNPAYIPIQFVFSSDKMTFSERFLNTFWYIFHHLHYPFLMDAPAHRLARQHFGESLPPLSQLARNTSLIFVNNHFSLNRPRPLVPGVVEVAGIHIKPAKALPKDIEDYINGAEHGVIYFNMGSMIRSDTLPDDKREAFVQAFSELPQRVLWKWESDAMPGQPNNVKIAKWLPQFDILNHPNVRVFLAHGGLLGTIEAVHVGVPMIGIPMYGDQGTNMKMVESAGMAVILQYNDITKKNILKAIRTILDNPSYKENAERTSRAFRDRPMSPMDTAIYWTEYVIRHRGAPHMRTAGADLPLYQYLLLDVIAAVLTTMLIVIYIIYFLIRKLLSVIRGRVQAASEEKKQQ</sequence>
<dbReference type="InterPro" id="IPR050271">
    <property type="entry name" value="UDP-glycosyltransferase"/>
</dbReference>
<dbReference type="EMBL" id="NEVH01007402">
    <property type="protein sequence ID" value="PNF35870.1"/>
    <property type="molecule type" value="Genomic_DNA"/>
</dbReference>
<keyword evidence="3 4" id="KW-0808">Transferase</keyword>
<dbReference type="SUPFAM" id="SSF53756">
    <property type="entry name" value="UDP-Glycosyltransferase/glycogen phosphorylase"/>
    <property type="match status" value="1"/>
</dbReference>
<comment type="caution">
    <text evidence="6">The sequence shown here is derived from an EMBL/GenBank/DDBJ whole genome shotgun (WGS) entry which is preliminary data.</text>
</comment>
<keyword evidence="5" id="KW-0472">Membrane</keyword>
<dbReference type="EC" id="2.4.1.17" evidence="5"/>
<comment type="similarity">
    <text evidence="1 4">Belongs to the UDP-glycosyltransferase family.</text>
</comment>
<dbReference type="InParanoid" id="A0A2J7R4W8"/>
<dbReference type="FunFam" id="3.40.50.2000:FF:000050">
    <property type="entry name" value="UDP-glucuronosyltransferase"/>
    <property type="match status" value="1"/>
</dbReference>
<organism evidence="6 7">
    <name type="scientific">Cryptotermes secundus</name>
    <dbReference type="NCBI Taxonomy" id="105785"/>
    <lineage>
        <taxon>Eukaryota</taxon>
        <taxon>Metazoa</taxon>
        <taxon>Ecdysozoa</taxon>
        <taxon>Arthropoda</taxon>
        <taxon>Hexapoda</taxon>
        <taxon>Insecta</taxon>
        <taxon>Pterygota</taxon>
        <taxon>Neoptera</taxon>
        <taxon>Polyneoptera</taxon>
        <taxon>Dictyoptera</taxon>
        <taxon>Blattodea</taxon>
        <taxon>Blattoidea</taxon>
        <taxon>Termitoidae</taxon>
        <taxon>Kalotermitidae</taxon>
        <taxon>Cryptotermitinae</taxon>
        <taxon>Cryptotermes</taxon>
    </lineage>
</organism>
<dbReference type="Proteomes" id="UP000235965">
    <property type="component" value="Unassembled WGS sequence"/>
</dbReference>
<feature type="transmembrane region" description="Helical" evidence="5">
    <location>
        <begin position="475"/>
        <end position="502"/>
    </location>
</feature>
<evidence type="ECO:0000313" key="6">
    <source>
        <dbReference type="EMBL" id="PNF35870.1"/>
    </source>
</evidence>
<evidence type="ECO:0000256" key="5">
    <source>
        <dbReference type="RuleBase" id="RU362059"/>
    </source>
</evidence>
<evidence type="ECO:0000256" key="1">
    <source>
        <dbReference type="ARBA" id="ARBA00009995"/>
    </source>
</evidence>
<evidence type="ECO:0000256" key="4">
    <source>
        <dbReference type="RuleBase" id="RU003718"/>
    </source>
</evidence>
<reference evidence="6 7" key="1">
    <citation type="submission" date="2017-12" db="EMBL/GenBank/DDBJ databases">
        <title>Hemimetabolous genomes reveal molecular basis of termite eusociality.</title>
        <authorList>
            <person name="Harrison M.C."/>
            <person name="Jongepier E."/>
            <person name="Robertson H.M."/>
            <person name="Arning N."/>
            <person name="Bitard-Feildel T."/>
            <person name="Chao H."/>
            <person name="Childers C.P."/>
            <person name="Dinh H."/>
            <person name="Doddapaneni H."/>
            <person name="Dugan S."/>
            <person name="Gowin J."/>
            <person name="Greiner C."/>
            <person name="Han Y."/>
            <person name="Hu H."/>
            <person name="Hughes D.S.T."/>
            <person name="Huylmans A.-K."/>
            <person name="Kemena C."/>
            <person name="Kremer L.P.M."/>
            <person name="Lee S.L."/>
            <person name="Lopez-Ezquerra A."/>
            <person name="Mallet L."/>
            <person name="Monroy-Kuhn J.M."/>
            <person name="Moser A."/>
            <person name="Murali S.C."/>
            <person name="Muzny D.M."/>
            <person name="Otani S."/>
            <person name="Piulachs M.-D."/>
            <person name="Poelchau M."/>
            <person name="Qu J."/>
            <person name="Schaub F."/>
            <person name="Wada-Katsumata A."/>
            <person name="Worley K.C."/>
            <person name="Xie Q."/>
            <person name="Ylla G."/>
            <person name="Poulsen M."/>
            <person name="Gibbs R.A."/>
            <person name="Schal C."/>
            <person name="Richards S."/>
            <person name="Belles X."/>
            <person name="Korb J."/>
            <person name="Bornberg-Bauer E."/>
        </authorList>
    </citation>
    <scope>NUCLEOTIDE SEQUENCE [LARGE SCALE GENOMIC DNA]</scope>
    <source>
        <tissue evidence="6">Whole body</tissue>
    </source>
</reference>
<dbReference type="GO" id="GO:0015020">
    <property type="term" value="F:glucuronosyltransferase activity"/>
    <property type="evidence" value="ECO:0007669"/>
    <property type="project" value="UniProtKB-EC"/>
</dbReference>
<evidence type="ECO:0000256" key="3">
    <source>
        <dbReference type="ARBA" id="ARBA00022679"/>
    </source>
</evidence>
<name>A0A2J7R4W8_9NEOP</name>
<keyword evidence="5" id="KW-1133">Transmembrane helix</keyword>
<dbReference type="GO" id="GO:0016020">
    <property type="term" value="C:membrane"/>
    <property type="evidence" value="ECO:0007669"/>
    <property type="project" value="UniProtKB-SubCell"/>
</dbReference>
<evidence type="ECO:0000256" key="2">
    <source>
        <dbReference type="ARBA" id="ARBA00022676"/>
    </source>
</evidence>
<dbReference type="CDD" id="cd03784">
    <property type="entry name" value="GT1_Gtf-like"/>
    <property type="match status" value="1"/>
</dbReference>
<comment type="catalytic activity">
    <reaction evidence="5">
        <text>glucuronate acceptor + UDP-alpha-D-glucuronate = acceptor beta-D-glucuronoside + UDP + H(+)</text>
        <dbReference type="Rhea" id="RHEA:21032"/>
        <dbReference type="ChEBI" id="CHEBI:15378"/>
        <dbReference type="ChEBI" id="CHEBI:58052"/>
        <dbReference type="ChEBI" id="CHEBI:58223"/>
        <dbReference type="ChEBI" id="CHEBI:132367"/>
        <dbReference type="ChEBI" id="CHEBI:132368"/>
        <dbReference type="EC" id="2.4.1.17"/>
    </reaction>
</comment>
<dbReference type="PANTHER" id="PTHR48043:SF114">
    <property type="entry name" value="IP04436P-RELATED"/>
    <property type="match status" value="1"/>
</dbReference>
<dbReference type="PANTHER" id="PTHR48043">
    <property type="entry name" value="EG:EG0003.4 PROTEIN-RELATED"/>
    <property type="match status" value="1"/>
</dbReference>
<gene>
    <name evidence="6" type="ORF">B7P43_G09429</name>
</gene>
<dbReference type="FunCoup" id="A0A2J7R4W8">
    <property type="interactions" value="199"/>
</dbReference>
<keyword evidence="2 4" id="KW-0328">Glycosyltransferase</keyword>
<dbReference type="InterPro" id="IPR002213">
    <property type="entry name" value="UDP_glucos_trans"/>
</dbReference>
<dbReference type="InterPro" id="IPR035595">
    <property type="entry name" value="UDP_glycos_trans_CS"/>
</dbReference>
<proteinExistence type="inferred from homology"/>
<dbReference type="PROSITE" id="PS00375">
    <property type="entry name" value="UDPGT"/>
    <property type="match status" value="1"/>
</dbReference>
<dbReference type="AlphaFoldDB" id="A0A2J7R4W8"/>
<protein>
    <recommendedName>
        <fullName evidence="5">UDP-glucuronosyltransferase</fullName>
        <ecNumber evidence="5">2.4.1.17</ecNumber>
    </recommendedName>
</protein>